<feature type="region of interest" description="Disordered" evidence="1">
    <location>
        <begin position="20"/>
        <end position="258"/>
    </location>
</feature>
<feature type="region of interest" description="Disordered" evidence="1">
    <location>
        <begin position="277"/>
        <end position="327"/>
    </location>
</feature>
<proteinExistence type="predicted"/>
<feature type="compositionally biased region" description="Low complexity" evidence="1">
    <location>
        <begin position="184"/>
        <end position="195"/>
    </location>
</feature>
<dbReference type="Pfam" id="PF01656">
    <property type="entry name" value="CbiA"/>
    <property type="match status" value="1"/>
</dbReference>
<gene>
    <name evidence="3" type="ORF">HKK74_12695</name>
</gene>
<feature type="compositionally biased region" description="Low complexity" evidence="1">
    <location>
        <begin position="291"/>
        <end position="300"/>
    </location>
</feature>
<comment type="caution">
    <text evidence="3">The sequence shown here is derived from an EMBL/GenBank/DDBJ whole genome shotgun (WGS) entry which is preliminary data.</text>
</comment>
<keyword evidence="4" id="KW-1185">Reference proteome</keyword>
<dbReference type="Gene3D" id="3.40.50.300">
    <property type="entry name" value="P-loop containing nucleotide triphosphate hydrolases"/>
    <property type="match status" value="1"/>
</dbReference>
<dbReference type="PANTHER" id="PTHR43384:SF14">
    <property type="entry name" value="ESX-1 SECRETION-ASSOCIATED PROTEIN ESPI"/>
    <property type="match status" value="1"/>
</dbReference>
<feature type="domain" description="CobQ/CobB/MinD/ParA nucleotide binding" evidence="2">
    <location>
        <begin position="373"/>
        <end position="414"/>
    </location>
</feature>
<feature type="compositionally biased region" description="Pro residues" evidence="1">
    <location>
        <begin position="105"/>
        <end position="131"/>
    </location>
</feature>
<protein>
    <submittedName>
        <fullName evidence="3">MinD/ParA family protein</fullName>
    </submittedName>
</protein>
<feature type="compositionally biased region" description="Low complexity" evidence="1">
    <location>
        <begin position="226"/>
        <end position="258"/>
    </location>
</feature>
<feature type="compositionally biased region" description="Polar residues" evidence="1">
    <location>
        <begin position="196"/>
        <end position="207"/>
    </location>
</feature>
<feature type="compositionally biased region" description="Pro residues" evidence="1">
    <location>
        <begin position="70"/>
        <end position="96"/>
    </location>
</feature>
<reference evidence="3 4" key="1">
    <citation type="submission" date="2020-06" db="EMBL/GenBank/DDBJ databases">
        <title>Actinomadura xiongansis sp. nov., isolated from soil of Baiyangdian.</title>
        <authorList>
            <person name="Zhang X."/>
        </authorList>
    </citation>
    <scope>NUCLEOTIDE SEQUENCE [LARGE SCALE GENOMIC DNA]</scope>
    <source>
        <strain evidence="3 4">HBUM206468</strain>
    </source>
</reference>
<dbReference type="PANTHER" id="PTHR43384">
    <property type="entry name" value="SEPTUM SITE-DETERMINING PROTEIN MIND HOMOLOG, CHLOROPLASTIC-RELATED"/>
    <property type="match status" value="1"/>
</dbReference>
<evidence type="ECO:0000313" key="4">
    <source>
        <dbReference type="Proteomes" id="UP000805614"/>
    </source>
</evidence>
<evidence type="ECO:0000259" key="2">
    <source>
        <dbReference type="Pfam" id="PF01656"/>
    </source>
</evidence>
<feature type="compositionally biased region" description="Pro residues" evidence="1">
    <location>
        <begin position="170"/>
        <end position="183"/>
    </location>
</feature>
<feature type="compositionally biased region" description="Low complexity" evidence="1">
    <location>
        <begin position="54"/>
        <end position="69"/>
    </location>
</feature>
<dbReference type="EMBL" id="JABVEC010000008">
    <property type="protein sequence ID" value="MBC6466355.1"/>
    <property type="molecule type" value="Genomic_DNA"/>
</dbReference>
<accession>A0ABR7LND3</accession>
<feature type="compositionally biased region" description="Pro residues" evidence="1">
    <location>
        <begin position="142"/>
        <end position="153"/>
    </location>
</feature>
<feature type="compositionally biased region" description="Pro residues" evidence="1">
    <location>
        <begin position="301"/>
        <end position="316"/>
    </location>
</feature>
<name>A0ABR7LND3_9ACTN</name>
<organism evidence="3 4">
    <name type="scientific">Actinomadura alba</name>
    <dbReference type="NCBI Taxonomy" id="406431"/>
    <lineage>
        <taxon>Bacteria</taxon>
        <taxon>Bacillati</taxon>
        <taxon>Actinomycetota</taxon>
        <taxon>Actinomycetes</taxon>
        <taxon>Streptosporangiales</taxon>
        <taxon>Thermomonosporaceae</taxon>
        <taxon>Actinomadura</taxon>
    </lineage>
</organism>
<dbReference type="Proteomes" id="UP000805614">
    <property type="component" value="Unassembled WGS sequence"/>
</dbReference>
<dbReference type="InterPro" id="IPR050625">
    <property type="entry name" value="ParA/MinD_ATPase"/>
</dbReference>
<evidence type="ECO:0000313" key="3">
    <source>
        <dbReference type="EMBL" id="MBC6466355.1"/>
    </source>
</evidence>
<dbReference type="InterPro" id="IPR002586">
    <property type="entry name" value="CobQ/CobB/MinD/ParA_Nub-bd_dom"/>
</dbReference>
<dbReference type="SUPFAM" id="SSF52540">
    <property type="entry name" value="P-loop containing nucleoside triphosphate hydrolases"/>
    <property type="match status" value="1"/>
</dbReference>
<evidence type="ECO:0000256" key="1">
    <source>
        <dbReference type="SAM" id="MobiDB-lite"/>
    </source>
</evidence>
<feature type="compositionally biased region" description="Low complexity" evidence="1">
    <location>
        <begin position="24"/>
        <end position="46"/>
    </location>
</feature>
<dbReference type="InterPro" id="IPR027417">
    <property type="entry name" value="P-loop_NTPase"/>
</dbReference>
<sequence length="612" mass="62067">MSGYNWQHAVLSDLGVARAGLVTPSSPASGSPAAGPVTPQAAAMPAPAVPSPVSPAQFEAPAAGFDAPSPAFPAPTPAPIPTPAPAPTPVPAPTPSPAQVTNPSPTFPPPPAPGPDPSPAFPAPTPVPNPSPIDLGQAAAHPAPPPSVQPEAPPWSVGGATGPQPQGPAERPPVPPTPEPAEPPVVSSWPSAEPPQAQQALDRNFLTSELDASLFSSVIGSGGGAPSSPQSPESSAASETAPSSQPSSDQPAPQYGAAQYGAAPYGAAQYGAAQYGGAPQAADPAAPHPADPAAQGAGAPPAAPYPHPPADAPPQAAPDTNDFVRKNVHGDPLMRRMGQGVRKAVGASAAHDVRQLAELVNWIRRPLPSCRQIAVTSIRGGAGKTTVSALTAALIAEYRGDRVLAVDADSGLGSLPLRLRARTERSLHDLARVRLNSFEEAGPYLGRAAETLWVLPATTAGRVSTDLELDTFRAGIGNLTRYFSAAVIDCGAGLGELQRGILTGVHGQIIVAQGTADGALSTRSTLEWMVGNGYGGLLPRTVIALVTHSPHVDSDLERARQMLSAGGMPVVHVPYDRQLATGAAIDMRRISEGSRVAATRIAAEILARSSIG</sequence>